<keyword evidence="1" id="KW-0732">Signal</keyword>
<evidence type="ECO:0000256" key="1">
    <source>
        <dbReference type="SAM" id="SignalP"/>
    </source>
</evidence>
<dbReference type="EMBL" id="JAKKPZ010000035">
    <property type="protein sequence ID" value="KAI1708517.1"/>
    <property type="molecule type" value="Genomic_DNA"/>
</dbReference>
<sequence>MQNSILIFSFYVILARLTMNIQGKSLRGLLSIFPCIGNACRSDSLSMARTAANKYKKKHPNEFECNLPDGIIYDTIDRLKDHISRVFDVVKEDGKDPQYTFNLDLLKTGPQRNVHQNMLARLTVTPLPDSQDSDFEHYQGKEAIGKALKLYAIVRHYYAYEFLNLDKIKNKTRTQNEKMKQTACSLLEVEKAIKELSNAS</sequence>
<feature type="chain" id="PRO_5041996548" evidence="1">
    <location>
        <begin position="24"/>
        <end position="200"/>
    </location>
</feature>
<protein>
    <submittedName>
        <fullName evidence="2">Uncharacterized protein</fullName>
    </submittedName>
</protein>
<organism evidence="2 3">
    <name type="scientific">Ditylenchus destructor</name>
    <dbReference type="NCBI Taxonomy" id="166010"/>
    <lineage>
        <taxon>Eukaryota</taxon>
        <taxon>Metazoa</taxon>
        <taxon>Ecdysozoa</taxon>
        <taxon>Nematoda</taxon>
        <taxon>Chromadorea</taxon>
        <taxon>Rhabditida</taxon>
        <taxon>Tylenchina</taxon>
        <taxon>Tylenchomorpha</taxon>
        <taxon>Sphaerularioidea</taxon>
        <taxon>Anguinidae</taxon>
        <taxon>Anguininae</taxon>
        <taxon>Ditylenchus</taxon>
    </lineage>
</organism>
<keyword evidence="3" id="KW-1185">Reference proteome</keyword>
<proteinExistence type="predicted"/>
<evidence type="ECO:0000313" key="2">
    <source>
        <dbReference type="EMBL" id="KAI1708517.1"/>
    </source>
</evidence>
<gene>
    <name evidence="2" type="ORF">DdX_11905</name>
</gene>
<evidence type="ECO:0000313" key="3">
    <source>
        <dbReference type="Proteomes" id="UP001201812"/>
    </source>
</evidence>
<feature type="signal peptide" evidence="1">
    <location>
        <begin position="1"/>
        <end position="23"/>
    </location>
</feature>
<accession>A0AAD4MYS8</accession>
<reference evidence="2" key="1">
    <citation type="submission" date="2022-01" db="EMBL/GenBank/DDBJ databases">
        <title>Genome Sequence Resource for Two Populations of Ditylenchus destructor, the Migratory Endoparasitic Phytonematode.</title>
        <authorList>
            <person name="Zhang H."/>
            <person name="Lin R."/>
            <person name="Xie B."/>
        </authorList>
    </citation>
    <scope>NUCLEOTIDE SEQUENCE</scope>
    <source>
        <strain evidence="2">BazhouSP</strain>
    </source>
</reference>
<dbReference type="AlphaFoldDB" id="A0AAD4MYS8"/>
<dbReference type="Proteomes" id="UP001201812">
    <property type="component" value="Unassembled WGS sequence"/>
</dbReference>
<name>A0AAD4MYS8_9BILA</name>
<comment type="caution">
    <text evidence="2">The sequence shown here is derived from an EMBL/GenBank/DDBJ whole genome shotgun (WGS) entry which is preliminary data.</text>
</comment>